<dbReference type="EMBL" id="NVVJ01000008">
    <property type="protein sequence ID" value="PCJ27054.1"/>
    <property type="molecule type" value="Genomic_DNA"/>
</dbReference>
<reference evidence="3" key="1">
    <citation type="submission" date="2017-08" db="EMBL/GenBank/DDBJ databases">
        <title>A dynamic microbial community with high functional redundancy inhabits the cold, oxic subseafloor aquifer.</title>
        <authorList>
            <person name="Tully B.J."/>
            <person name="Wheat C.G."/>
            <person name="Glazer B.T."/>
            <person name="Huber J.A."/>
        </authorList>
    </citation>
    <scope>NUCLEOTIDE SEQUENCE [LARGE SCALE GENOMIC DNA]</scope>
</reference>
<organism evidence="2 3">
    <name type="scientific">SAR86 cluster bacterium</name>
    <dbReference type="NCBI Taxonomy" id="2030880"/>
    <lineage>
        <taxon>Bacteria</taxon>
        <taxon>Pseudomonadati</taxon>
        <taxon>Pseudomonadota</taxon>
        <taxon>Gammaproteobacteria</taxon>
        <taxon>SAR86 cluster</taxon>
    </lineage>
</organism>
<comment type="caution">
    <text evidence="2">The sequence shown here is derived from an EMBL/GenBank/DDBJ whole genome shotgun (WGS) entry which is preliminary data.</text>
</comment>
<dbReference type="Pfam" id="PF00515">
    <property type="entry name" value="TPR_1"/>
    <property type="match status" value="1"/>
</dbReference>
<dbReference type="Gene3D" id="1.25.40.10">
    <property type="entry name" value="Tetratricopeptide repeat domain"/>
    <property type="match status" value="5"/>
</dbReference>
<dbReference type="PANTHER" id="PTHR44998:SF1">
    <property type="entry name" value="UDP-N-ACETYLGLUCOSAMINE--PEPTIDE N-ACETYLGLUCOSAMINYLTRANSFERASE 110 KDA SUBUNIT"/>
    <property type="match status" value="1"/>
</dbReference>
<dbReference type="InterPro" id="IPR019734">
    <property type="entry name" value="TPR_rpt"/>
</dbReference>
<feature type="repeat" description="TPR" evidence="1">
    <location>
        <begin position="154"/>
        <end position="187"/>
    </location>
</feature>
<sequence length="477" mass="53866">MAETKEGIPIAANPRNPTQEQAQYIVQLYTQGNLQQALVQGSQLLQTFPDSSFLHNILGATHVGLGQFDTAIASYQQALKINPDDAKTYFNLGNAFNDKGDQGAAIKSYKQTLKIDPRYVLAYNNMGNALKDEGDLVQAIDSYKQALNIEPDYAEVHNNLGNALKDSGNLEQAISSYRRALQVMPDYAEAYNNMGSALKDKGDLEQARNSYTQALKIRPDYTDAAWNMVGTTELVEDAQVWVERCLAMDQNYLNAKIQLCVVKYFRGDKRNFDELRQSSLRDHPTMRSLEWVSKLPELPELHFNRWSFFDSIIELSDQDRPFYEFGVFTGEAFKYLVNTFKKGFGFDTFEGLPEDWHEEKAGSYSSAGNIPTVMGGEFIAGRFEDTLPAFFSEPRPIASLINFDADLYSSTICALDNSKSVIDSHTILIFDEFIVNEHWEQDEYKALNEFCAANNYTFEVLAVSFFTKQTAVRLVGI</sequence>
<dbReference type="GO" id="GO:0016757">
    <property type="term" value="F:glycosyltransferase activity"/>
    <property type="evidence" value="ECO:0007669"/>
    <property type="project" value="TreeGrafter"/>
</dbReference>
<proteinExistence type="predicted"/>
<feature type="repeat" description="TPR" evidence="1">
    <location>
        <begin position="52"/>
        <end position="85"/>
    </location>
</feature>
<dbReference type="Proteomes" id="UP000218327">
    <property type="component" value="Unassembled WGS sequence"/>
</dbReference>
<dbReference type="SMART" id="SM00028">
    <property type="entry name" value="TPR"/>
    <property type="match status" value="5"/>
</dbReference>
<dbReference type="PANTHER" id="PTHR44998">
    <property type="match status" value="1"/>
</dbReference>
<name>A0A2A5B658_9GAMM</name>
<dbReference type="PROSITE" id="PS50293">
    <property type="entry name" value="TPR_REGION"/>
    <property type="match status" value="5"/>
</dbReference>
<feature type="repeat" description="TPR" evidence="1">
    <location>
        <begin position="86"/>
        <end position="119"/>
    </location>
</feature>
<feature type="repeat" description="TPR" evidence="1">
    <location>
        <begin position="120"/>
        <end position="153"/>
    </location>
</feature>
<feature type="repeat" description="TPR" evidence="1">
    <location>
        <begin position="188"/>
        <end position="221"/>
    </location>
</feature>
<protein>
    <submittedName>
        <fullName evidence="2">Uncharacterized protein</fullName>
    </submittedName>
</protein>
<accession>A0A2A5B658</accession>
<dbReference type="InterPro" id="IPR011990">
    <property type="entry name" value="TPR-like_helical_dom_sf"/>
</dbReference>
<dbReference type="Pfam" id="PF13414">
    <property type="entry name" value="TPR_11"/>
    <property type="match status" value="2"/>
</dbReference>
<dbReference type="PROSITE" id="PS50005">
    <property type="entry name" value="TPR"/>
    <property type="match status" value="5"/>
</dbReference>
<evidence type="ECO:0000256" key="1">
    <source>
        <dbReference type="PROSITE-ProRule" id="PRU00339"/>
    </source>
</evidence>
<dbReference type="SUPFAM" id="SSF48452">
    <property type="entry name" value="TPR-like"/>
    <property type="match status" value="1"/>
</dbReference>
<dbReference type="AlphaFoldDB" id="A0A2A5B658"/>
<dbReference type="GO" id="GO:0006493">
    <property type="term" value="P:protein O-linked glycosylation"/>
    <property type="evidence" value="ECO:0007669"/>
    <property type="project" value="TreeGrafter"/>
</dbReference>
<keyword evidence="1" id="KW-0802">TPR repeat</keyword>
<evidence type="ECO:0000313" key="3">
    <source>
        <dbReference type="Proteomes" id="UP000218327"/>
    </source>
</evidence>
<evidence type="ECO:0000313" key="2">
    <source>
        <dbReference type="EMBL" id="PCJ27054.1"/>
    </source>
</evidence>
<gene>
    <name evidence="2" type="ORF">COA96_03835</name>
</gene>
<dbReference type="InterPro" id="IPR029063">
    <property type="entry name" value="SAM-dependent_MTases_sf"/>
</dbReference>
<dbReference type="Gene3D" id="3.40.50.150">
    <property type="entry name" value="Vaccinia Virus protein VP39"/>
    <property type="match status" value="1"/>
</dbReference>